<sequence length="1264" mass="141500">MSRGFNVAHQKVSLDVDLGEKVLRGSTEITIVPSDLSIRQFRFDCRQAQIKSVLVNGKKATFTHHDASGYEAFSDSRTVSDVHQHHLYRKYIDHAHKEVLEGELEVNLPRGVKVSYQDTSRETGPAADEEAVGVYAPLIVTISFVVRDPKTGVTFVGGHGSRLKKSFWHAYTTHAPIGAATSHWLPCVDGLWSRCTWQFEVTVPRTVGSLGGARVEEEEPDVDMEDADDDEGLEGATPRVKEELADEHVVKKELTTETGSPKQTVDDDDEDEEMEQDDKEEELDLEMEIEIEVVGNGAVVEELSHADASKKTIAYSLWNPVSAQHIGFAVGPFVEAPLPDFRDTDEDEDGGTPAGFPIKVFALPDQVSDASNTCVFLHKAIEFLTNEYGSFPFDAMSVVFVSEYGKAQMGASGGLCVASDDFLYPPDVVDPLLSSTEALTVALTTQWCGVNIVPRTWNDTWLTQGLAIYMAALFMKRLMGNNEYRYRFKRLAEMICEEDVGRPPLAKPHFRFPLFPKDLSFINLKAPGVLFILDRRMTKIDKTFGLSRVIPRIFLQSLSGDLVNNALGTNHFYKLCERVSHCKLDEFFDQWVYSSGVPVLQVTQRFNKKRMFIEMGIRQTQTDKSGEKKPVEDTFIGDVIRSEEGVDHGDEEEGGPKTPLFTGPITIRIHEADGTPYEHVVDIKHIFTKLDIQYNTKYKRLKRNKKEVEAAATVTATAAPPAASASNNEEDEVGVVISCLGDVLQTDAELEEWELSEWGKDEEMRMSNEAFEWLRIDADFEWICKIHVNQPDYMYASQLQQDRDVVAQYESVQFFAESRPSKVYSTILLRTLIDRRYYYGVRVAAALGLVKMAVSETSYIGQTHLLKAFQNLFCFPNSSIPRSNDFSDFPTYFVQKAITRAFSQIRNGDGECPAEIRTLILDILAYNENSTNSMSDSFYLSDLITFLADVLCSSDSNDESTREFAARAVNEIDRCGRLDTWIPSYQNVVTVAALEAKKRLFLKGLFSAKLQDLIQFTRSVNSSEVRLAAFEAMLHIGGLRNHYIMHYVFASAALDDSARVRNGIIDLFTRYLGTLAIKGDMSADNHADDNDGMIVDDGTQAAMEARKVQMARTSLTGAADILRDMLRQDTSLQTELWDSLRSPYHGLEAKSQLLDVCQVLFVPVDAFKVKLSTPSLIKLGVDYSSGSSLALRVESNIPAPEKTAVLPAIKSKRLKEQAQRSEIVVVSKNNPKVKYSVRPGFRITTNPGPKKKEVKRLSVKLSFK</sequence>
<dbReference type="GeneID" id="2909720"/>
<dbReference type="Pfam" id="PF25577">
    <property type="entry name" value="TPR_TAF2_C"/>
    <property type="match status" value="1"/>
</dbReference>
<dbReference type="InterPro" id="IPR042097">
    <property type="entry name" value="Aminopeptidase_N-like_N_sf"/>
</dbReference>
<dbReference type="GO" id="GO:0016251">
    <property type="term" value="F:RNA polymerase II general transcription initiation factor activity"/>
    <property type="evidence" value="ECO:0007669"/>
    <property type="project" value="TreeGrafter"/>
</dbReference>
<dbReference type="Pfam" id="PF25316">
    <property type="entry name" value="TAF2_3rd"/>
    <property type="match status" value="1"/>
</dbReference>
<comment type="function">
    <text evidence="7">Functions as a component of the DNA-binding general transcription factor complex TFIID. Binding of TFIID to a promoter (with or without TATA element) is the initial step in pre-initiation complex (PIC) formation. TFIID plays a key role in the regulation of gene expression by RNA polymerase II through different activities such as transcription activator interaction, core promoter recognition and selectivity, TFIIA and TFIIB interaction, chromatin modification (histone acetylation by TAF1), facilitation of DNA opening and initiation of transcription.</text>
</comment>
<comment type="similarity">
    <text evidence="2">Belongs to the TAF2 family.</text>
</comment>
<evidence type="ECO:0000313" key="13">
    <source>
        <dbReference type="EMBL" id="AOW02843.1"/>
    </source>
</evidence>
<evidence type="ECO:0000259" key="12">
    <source>
        <dbReference type="Pfam" id="PF25577"/>
    </source>
</evidence>
<reference evidence="13 14" key="1">
    <citation type="journal article" date="2016" name="PLoS ONE">
        <title>Sequence Assembly of Yarrowia lipolytica Strain W29/CLIB89 Shows Transposable Element Diversity.</title>
        <authorList>
            <person name="Magnan C."/>
            <person name="Yu J."/>
            <person name="Chang I."/>
            <person name="Jahn E."/>
            <person name="Kanomata Y."/>
            <person name="Wu J."/>
            <person name="Zeller M."/>
            <person name="Oakes M."/>
            <person name="Baldi P."/>
            <person name="Sandmeyer S."/>
        </authorList>
    </citation>
    <scope>NUCLEOTIDE SEQUENCE [LARGE SCALE GENOMIC DNA]</scope>
    <source>
        <strain evidence="14">CLIB89(W29)</strain>
    </source>
</reference>
<feature type="region of interest" description="Disordered" evidence="9">
    <location>
        <begin position="210"/>
        <end position="282"/>
    </location>
</feature>
<dbReference type="GO" id="GO:0000976">
    <property type="term" value="F:transcription cis-regulatory region binding"/>
    <property type="evidence" value="ECO:0007669"/>
    <property type="project" value="TreeGrafter"/>
</dbReference>
<dbReference type="VEuPathDB" id="FungiDB:YALI0_C13904g"/>
<dbReference type="InterPro" id="IPR057345">
    <property type="entry name" value="Ig-like_TAF2"/>
</dbReference>
<evidence type="ECO:0000256" key="7">
    <source>
        <dbReference type="ARBA" id="ARBA00025346"/>
    </source>
</evidence>
<dbReference type="GO" id="GO:0005669">
    <property type="term" value="C:transcription factor TFIID complex"/>
    <property type="evidence" value="ECO:0007669"/>
    <property type="project" value="InterPro"/>
</dbReference>
<keyword evidence="6" id="KW-0539">Nucleus</keyword>
<dbReference type="Gene3D" id="1.10.390.10">
    <property type="entry name" value="Neutral Protease Domain 2"/>
    <property type="match status" value="1"/>
</dbReference>
<dbReference type="VEuPathDB" id="FungiDB:YALI1_C19529g"/>
<dbReference type="Pfam" id="PF01433">
    <property type="entry name" value="Peptidase_M1"/>
    <property type="match status" value="1"/>
</dbReference>
<dbReference type="AlphaFoldDB" id="A0A1D8NB47"/>
<feature type="domain" description="Peptidase M1 membrane alanine aminopeptidase" evidence="10">
    <location>
        <begin position="379"/>
        <end position="488"/>
    </location>
</feature>
<dbReference type="InterPro" id="IPR037813">
    <property type="entry name" value="TAF2"/>
</dbReference>
<dbReference type="PANTHER" id="PTHR15137:SF9">
    <property type="entry name" value="TRANSCRIPTION INITIATION FACTOR TFIID SUBUNIT 2"/>
    <property type="match status" value="1"/>
</dbReference>
<dbReference type="GO" id="GO:0008270">
    <property type="term" value="F:zinc ion binding"/>
    <property type="evidence" value="ECO:0007669"/>
    <property type="project" value="InterPro"/>
</dbReference>
<evidence type="ECO:0000256" key="8">
    <source>
        <dbReference type="ARBA" id="ARBA00076306"/>
    </source>
</evidence>
<feature type="compositionally biased region" description="Basic and acidic residues" evidence="9">
    <location>
        <begin position="239"/>
        <end position="255"/>
    </location>
</feature>
<feature type="domain" description="Transcription initiation factor TFIID subunit 2 Ig-like" evidence="11">
    <location>
        <begin position="595"/>
        <end position="791"/>
    </location>
</feature>
<organism evidence="13 14">
    <name type="scientific">Yarrowia lipolytica</name>
    <name type="common">Candida lipolytica</name>
    <dbReference type="NCBI Taxonomy" id="4952"/>
    <lineage>
        <taxon>Eukaryota</taxon>
        <taxon>Fungi</taxon>
        <taxon>Dikarya</taxon>
        <taxon>Ascomycota</taxon>
        <taxon>Saccharomycotina</taxon>
        <taxon>Dipodascomycetes</taxon>
        <taxon>Dipodascales</taxon>
        <taxon>Dipodascales incertae sedis</taxon>
        <taxon>Yarrowia</taxon>
    </lineage>
</organism>
<keyword evidence="4" id="KW-0805">Transcription regulation</keyword>
<dbReference type="EMBL" id="CP017555">
    <property type="protein sequence ID" value="AOW02843.1"/>
    <property type="molecule type" value="Genomic_DNA"/>
</dbReference>
<protein>
    <recommendedName>
        <fullName evidence="3">Transcription initiation factor TFIID subunit 2</fullName>
    </recommendedName>
    <alternativeName>
        <fullName evidence="8">TBP-associated factor 2</fullName>
    </alternativeName>
</protein>
<evidence type="ECO:0000256" key="2">
    <source>
        <dbReference type="ARBA" id="ARBA00010937"/>
    </source>
</evidence>
<dbReference type="eggNOG" id="KOG1932">
    <property type="taxonomic scope" value="Eukaryota"/>
</dbReference>
<evidence type="ECO:0000256" key="4">
    <source>
        <dbReference type="ARBA" id="ARBA00023015"/>
    </source>
</evidence>
<accession>A0A1D8NB47</accession>
<dbReference type="FunFam" id="1.10.390.10:FF:000011">
    <property type="entry name" value="Transcription initiation factor TFIID subunit"/>
    <property type="match status" value="1"/>
</dbReference>
<comment type="subcellular location">
    <subcellularLocation>
        <location evidence="1">Nucleus</location>
    </subcellularLocation>
</comment>
<evidence type="ECO:0000259" key="11">
    <source>
        <dbReference type="Pfam" id="PF25316"/>
    </source>
</evidence>
<keyword evidence="5" id="KW-0804">Transcription</keyword>
<proteinExistence type="inferred from homology"/>
<feature type="compositionally biased region" description="Acidic residues" evidence="9">
    <location>
        <begin position="216"/>
        <end position="233"/>
    </location>
</feature>
<dbReference type="InterPro" id="IPR014782">
    <property type="entry name" value="Peptidase_M1_dom"/>
</dbReference>
<dbReference type="InterPro" id="IPR057991">
    <property type="entry name" value="TPR_TAF2_C"/>
</dbReference>
<dbReference type="CDD" id="cd09839">
    <property type="entry name" value="M1_like_TAF2"/>
    <property type="match status" value="1"/>
</dbReference>
<dbReference type="SUPFAM" id="SSF55486">
    <property type="entry name" value="Metalloproteases ('zincins'), catalytic domain"/>
    <property type="match status" value="1"/>
</dbReference>
<evidence type="ECO:0000256" key="1">
    <source>
        <dbReference type="ARBA" id="ARBA00004123"/>
    </source>
</evidence>
<dbReference type="Proteomes" id="UP000182444">
    <property type="component" value="Chromosome 1C"/>
</dbReference>
<dbReference type="SUPFAM" id="SSF48371">
    <property type="entry name" value="ARM repeat"/>
    <property type="match status" value="1"/>
</dbReference>
<name>A0A1D8NB47_YARLL</name>
<dbReference type="KEGG" id="yli:2909720"/>
<dbReference type="GO" id="GO:0003682">
    <property type="term" value="F:chromatin binding"/>
    <property type="evidence" value="ECO:0007669"/>
    <property type="project" value="TreeGrafter"/>
</dbReference>
<evidence type="ECO:0000256" key="6">
    <source>
        <dbReference type="ARBA" id="ARBA00023242"/>
    </source>
</evidence>
<evidence type="ECO:0000259" key="10">
    <source>
        <dbReference type="Pfam" id="PF01433"/>
    </source>
</evidence>
<dbReference type="Gene3D" id="2.60.40.1730">
    <property type="entry name" value="tricorn interacting facor f3 domain"/>
    <property type="match status" value="1"/>
</dbReference>
<evidence type="ECO:0000256" key="9">
    <source>
        <dbReference type="SAM" id="MobiDB-lite"/>
    </source>
</evidence>
<feature type="compositionally biased region" description="Acidic residues" evidence="9">
    <location>
        <begin position="266"/>
        <end position="282"/>
    </location>
</feature>
<evidence type="ECO:0000256" key="3">
    <source>
        <dbReference type="ARBA" id="ARBA00017363"/>
    </source>
</evidence>
<dbReference type="GO" id="GO:0008237">
    <property type="term" value="F:metallopeptidase activity"/>
    <property type="evidence" value="ECO:0007669"/>
    <property type="project" value="InterPro"/>
</dbReference>
<evidence type="ECO:0000313" key="14">
    <source>
        <dbReference type="Proteomes" id="UP000182444"/>
    </source>
</evidence>
<evidence type="ECO:0000256" key="5">
    <source>
        <dbReference type="ARBA" id="ARBA00023163"/>
    </source>
</evidence>
<dbReference type="InterPro" id="IPR027268">
    <property type="entry name" value="Peptidase_M4/M1_CTD_sf"/>
</dbReference>
<dbReference type="SUPFAM" id="SSF63737">
    <property type="entry name" value="Leukotriene A4 hydrolase N-terminal domain"/>
    <property type="match status" value="1"/>
</dbReference>
<dbReference type="RefSeq" id="XP_501810.3">
    <property type="nucleotide sequence ID" value="XM_501810.3"/>
</dbReference>
<dbReference type="PANTHER" id="PTHR15137">
    <property type="entry name" value="TRANSCRIPTION INITIATION FACTOR TFIID"/>
    <property type="match status" value="1"/>
</dbReference>
<dbReference type="GO" id="GO:0006367">
    <property type="term" value="P:transcription initiation at RNA polymerase II promoter"/>
    <property type="evidence" value="ECO:0007669"/>
    <property type="project" value="TreeGrafter"/>
</dbReference>
<feature type="domain" description="Transcription initiation factor TFIID subunit 2 TPR repeats" evidence="12">
    <location>
        <begin position="792"/>
        <end position="1070"/>
    </location>
</feature>
<dbReference type="InterPro" id="IPR016024">
    <property type="entry name" value="ARM-type_fold"/>
</dbReference>
<gene>
    <name evidence="13" type="ORF">YALI1_C19529g</name>
</gene>